<dbReference type="Gene3D" id="3.40.30.10">
    <property type="entry name" value="Glutaredoxin"/>
    <property type="match status" value="1"/>
</dbReference>
<proteinExistence type="predicted"/>
<dbReference type="RefSeq" id="WP_089795872.1">
    <property type="nucleotide sequence ID" value="NZ_FOIU01000005.1"/>
</dbReference>
<evidence type="ECO:0000313" key="3">
    <source>
        <dbReference type="EMBL" id="SEW49176.1"/>
    </source>
</evidence>
<dbReference type="InterPro" id="IPR036249">
    <property type="entry name" value="Thioredoxin-like_sf"/>
</dbReference>
<evidence type="ECO:0000313" key="4">
    <source>
        <dbReference type="Proteomes" id="UP000199469"/>
    </source>
</evidence>
<feature type="domain" description="Thioredoxin" evidence="2">
    <location>
        <begin position="1"/>
        <end position="152"/>
    </location>
</feature>
<dbReference type="PROSITE" id="PS00194">
    <property type="entry name" value="THIOREDOXIN_1"/>
    <property type="match status" value="1"/>
</dbReference>
<keyword evidence="4" id="KW-1185">Reference proteome</keyword>
<dbReference type="Proteomes" id="UP000199469">
    <property type="component" value="Unassembled WGS sequence"/>
</dbReference>
<protein>
    <submittedName>
        <fullName evidence="3">Thioredoxin-like domain-containing protein</fullName>
    </submittedName>
</protein>
<dbReference type="OrthoDB" id="9811036at2"/>
<dbReference type="InterPro" id="IPR017937">
    <property type="entry name" value="Thioredoxin_CS"/>
</dbReference>
<dbReference type="Pfam" id="PF13098">
    <property type="entry name" value="Thioredoxin_2"/>
    <property type="match status" value="1"/>
</dbReference>
<dbReference type="PROSITE" id="PS51352">
    <property type="entry name" value="THIOREDOXIN_2"/>
    <property type="match status" value="1"/>
</dbReference>
<gene>
    <name evidence="3" type="ORF">SAMN05421841_4029</name>
</gene>
<dbReference type="SUPFAM" id="SSF52833">
    <property type="entry name" value="Thioredoxin-like"/>
    <property type="match status" value="1"/>
</dbReference>
<dbReference type="InterPro" id="IPR013766">
    <property type="entry name" value="Thioredoxin_domain"/>
</dbReference>
<accession>A0A1I0S383</accession>
<dbReference type="GO" id="GO:0045454">
    <property type="term" value="P:cell redox homeostasis"/>
    <property type="evidence" value="ECO:0007669"/>
    <property type="project" value="TreeGrafter"/>
</dbReference>
<dbReference type="InterPro" id="IPR012336">
    <property type="entry name" value="Thioredoxin-like_fold"/>
</dbReference>
<dbReference type="PANTHER" id="PTHR32234:SF0">
    <property type="entry name" value="THIOL:DISULFIDE INTERCHANGE PROTEIN DSBD"/>
    <property type="match status" value="1"/>
</dbReference>
<reference evidence="4" key="1">
    <citation type="submission" date="2016-10" db="EMBL/GenBank/DDBJ databases">
        <authorList>
            <person name="Varghese N."/>
            <person name="Submissions S."/>
        </authorList>
    </citation>
    <scope>NUCLEOTIDE SEQUENCE [LARGE SCALE GENOMIC DNA]</scope>
    <source>
        <strain evidence="4">DSM 17724</strain>
    </source>
</reference>
<dbReference type="EMBL" id="FOIU01000005">
    <property type="protein sequence ID" value="SEW49176.1"/>
    <property type="molecule type" value="Genomic_DNA"/>
</dbReference>
<dbReference type="STRING" id="356305.SAMN05421841_4029"/>
<dbReference type="GO" id="GO:0015035">
    <property type="term" value="F:protein-disulfide reductase activity"/>
    <property type="evidence" value="ECO:0007669"/>
    <property type="project" value="TreeGrafter"/>
</dbReference>
<organism evidence="3 4">
    <name type="scientific">Chryseobacterium wanjuense</name>
    <dbReference type="NCBI Taxonomy" id="356305"/>
    <lineage>
        <taxon>Bacteria</taxon>
        <taxon>Pseudomonadati</taxon>
        <taxon>Bacteroidota</taxon>
        <taxon>Flavobacteriia</taxon>
        <taxon>Flavobacteriales</taxon>
        <taxon>Weeksellaceae</taxon>
        <taxon>Chryseobacterium group</taxon>
        <taxon>Chryseobacterium</taxon>
    </lineage>
</organism>
<keyword evidence="1" id="KW-0676">Redox-active center</keyword>
<name>A0A1I0S383_9FLAO</name>
<sequence>MKKIISIILLFWLNFSFAQVKWMTIDEALKAQKENPKKILIDFYADWCGPCKIMDKKTYGNQIITDILNQNYYAVKFNAEEKKSFEIFGRLFSNPNIEQKKGRNSLHEFTEYMNVGAVPSTVFLDENGGPITILQGELSAKELEPYLELISKNLFKKIRTRQQWEDYQKKFKSRIDEI</sequence>
<dbReference type="AlphaFoldDB" id="A0A1I0S383"/>
<dbReference type="PANTHER" id="PTHR32234">
    <property type="entry name" value="THIOL:DISULFIDE INTERCHANGE PROTEIN DSBD"/>
    <property type="match status" value="1"/>
</dbReference>
<evidence type="ECO:0000256" key="1">
    <source>
        <dbReference type="ARBA" id="ARBA00023284"/>
    </source>
</evidence>
<evidence type="ECO:0000259" key="2">
    <source>
        <dbReference type="PROSITE" id="PS51352"/>
    </source>
</evidence>